<evidence type="ECO:0000256" key="3">
    <source>
        <dbReference type="ARBA" id="ARBA00023125"/>
    </source>
</evidence>
<dbReference type="GO" id="GO:0006355">
    <property type="term" value="P:regulation of DNA-templated transcription"/>
    <property type="evidence" value="ECO:0007669"/>
    <property type="project" value="InterPro"/>
</dbReference>
<dbReference type="Gene3D" id="1.10.150.130">
    <property type="match status" value="1"/>
</dbReference>
<evidence type="ECO:0000256" key="1">
    <source>
        <dbReference type="ARBA" id="ARBA00008857"/>
    </source>
</evidence>
<evidence type="ECO:0000259" key="7">
    <source>
        <dbReference type="PROSITE" id="PS50932"/>
    </source>
</evidence>
<dbReference type="InterPro" id="IPR004107">
    <property type="entry name" value="Integrase_SAM-like_N"/>
</dbReference>
<dbReference type="InterPro" id="IPR044068">
    <property type="entry name" value="CB"/>
</dbReference>
<evidence type="ECO:0008006" key="11">
    <source>
        <dbReference type="Google" id="ProtNLM"/>
    </source>
</evidence>
<proteinExistence type="inferred from homology"/>
<protein>
    <recommendedName>
        <fullName evidence="11">Phage integrase family protein</fullName>
    </recommendedName>
</protein>
<dbReference type="GO" id="GO:0015074">
    <property type="term" value="P:DNA integration"/>
    <property type="evidence" value="ECO:0007669"/>
    <property type="project" value="UniProtKB-KW"/>
</dbReference>
<evidence type="ECO:0000256" key="6">
    <source>
        <dbReference type="SAM" id="MobiDB-lite"/>
    </source>
</evidence>
<keyword evidence="2" id="KW-0229">DNA integration</keyword>
<comment type="similarity">
    <text evidence="1">Belongs to the 'phage' integrase family.</text>
</comment>
<dbReference type="Pfam" id="PF00356">
    <property type="entry name" value="LacI"/>
    <property type="match status" value="1"/>
</dbReference>
<dbReference type="PANTHER" id="PTHR30629:SF2">
    <property type="entry name" value="PROPHAGE INTEGRASE INTS-RELATED"/>
    <property type="match status" value="1"/>
</dbReference>
<gene>
    <name evidence="9" type="ORF">Raf01_73420</name>
</gene>
<dbReference type="InterPro" id="IPR011010">
    <property type="entry name" value="DNA_brk_join_enz"/>
</dbReference>
<keyword evidence="10" id="KW-1185">Reference proteome</keyword>
<organism evidence="9 10">
    <name type="scientific">Rugosimonospora africana</name>
    <dbReference type="NCBI Taxonomy" id="556532"/>
    <lineage>
        <taxon>Bacteria</taxon>
        <taxon>Bacillati</taxon>
        <taxon>Actinomycetota</taxon>
        <taxon>Actinomycetes</taxon>
        <taxon>Micromonosporales</taxon>
        <taxon>Micromonosporaceae</taxon>
        <taxon>Rugosimonospora</taxon>
    </lineage>
</organism>
<dbReference type="SUPFAM" id="SSF47413">
    <property type="entry name" value="lambda repressor-like DNA-binding domains"/>
    <property type="match status" value="1"/>
</dbReference>
<dbReference type="Gene3D" id="1.10.260.40">
    <property type="entry name" value="lambda repressor-like DNA-binding domains"/>
    <property type="match status" value="1"/>
</dbReference>
<evidence type="ECO:0000259" key="8">
    <source>
        <dbReference type="PROSITE" id="PS51900"/>
    </source>
</evidence>
<dbReference type="InterPro" id="IPR050808">
    <property type="entry name" value="Phage_Integrase"/>
</dbReference>
<accession>A0A8J3QXD4</accession>
<dbReference type="InterPro" id="IPR010998">
    <property type="entry name" value="Integrase_recombinase_N"/>
</dbReference>
<keyword evidence="3 5" id="KW-0238">DNA-binding</keyword>
<dbReference type="Proteomes" id="UP000642748">
    <property type="component" value="Unassembled WGS sequence"/>
</dbReference>
<dbReference type="AlphaFoldDB" id="A0A8J3QXD4"/>
<evidence type="ECO:0000256" key="2">
    <source>
        <dbReference type="ARBA" id="ARBA00022908"/>
    </source>
</evidence>
<dbReference type="Gene3D" id="1.10.443.10">
    <property type="entry name" value="Intergrase catalytic core"/>
    <property type="match status" value="2"/>
</dbReference>
<evidence type="ECO:0000256" key="5">
    <source>
        <dbReference type="PROSITE-ProRule" id="PRU01248"/>
    </source>
</evidence>
<feature type="compositionally biased region" description="Basic residues" evidence="6">
    <location>
        <begin position="156"/>
        <end position="170"/>
    </location>
</feature>
<evidence type="ECO:0000313" key="10">
    <source>
        <dbReference type="Proteomes" id="UP000642748"/>
    </source>
</evidence>
<dbReference type="InterPro" id="IPR000843">
    <property type="entry name" value="HTH_LacI"/>
</dbReference>
<feature type="domain" description="Core-binding (CB)" evidence="8">
    <location>
        <begin position="65"/>
        <end position="145"/>
    </location>
</feature>
<dbReference type="RefSeq" id="WP_203922640.1">
    <property type="nucleotide sequence ID" value="NZ_BONZ01000077.1"/>
</dbReference>
<evidence type="ECO:0000256" key="4">
    <source>
        <dbReference type="ARBA" id="ARBA00023172"/>
    </source>
</evidence>
<dbReference type="PROSITE" id="PS50932">
    <property type="entry name" value="HTH_LACI_2"/>
    <property type="match status" value="1"/>
</dbReference>
<dbReference type="SMART" id="SM00354">
    <property type="entry name" value="HTH_LACI"/>
    <property type="match status" value="1"/>
</dbReference>
<feature type="domain" description="HTH lacI-type" evidence="7">
    <location>
        <begin position="302"/>
        <end position="347"/>
    </location>
</feature>
<dbReference type="InterPro" id="IPR010982">
    <property type="entry name" value="Lambda_DNA-bd_dom_sf"/>
</dbReference>
<dbReference type="CDD" id="cd01392">
    <property type="entry name" value="HTH_LacI"/>
    <property type="match status" value="1"/>
</dbReference>
<dbReference type="PANTHER" id="PTHR30629">
    <property type="entry name" value="PROPHAGE INTEGRASE"/>
    <property type="match status" value="1"/>
</dbReference>
<dbReference type="EMBL" id="BONZ01000077">
    <property type="protein sequence ID" value="GIH19170.1"/>
    <property type="molecule type" value="Genomic_DNA"/>
</dbReference>
<keyword evidence="4" id="KW-0233">DNA recombination</keyword>
<dbReference type="GO" id="GO:0003677">
    <property type="term" value="F:DNA binding"/>
    <property type="evidence" value="ECO:0007669"/>
    <property type="project" value="UniProtKB-UniRule"/>
</dbReference>
<dbReference type="InterPro" id="IPR013762">
    <property type="entry name" value="Integrase-like_cat_sf"/>
</dbReference>
<sequence>MGFPEKRDGYWRGRYKLAPGKYGTVKDAAGGTIRFRTKREAQQAADAEEAKVRAGSHRNPADGRILFSDYANRWYAAQDLAPSTMQIYRHHIEEHLLPKFQDMAMADILKADVTAWEKQQRAAGYAESSISGRRKVLHLILADAVEEKLRESNPAARRRGRGKRVGRSQRRGPEKAVTTAFGVLLIAERAALLSGRDDEFVAVVLMGFTGMRWGEVVGLEVGYVRPAAVRVEWQLYELDNGKLLRCPPKDESRRTIDLPDWLAALLTDHIRRTEPAACACHGQTYAFRGNGSANGAARRAGPKLVDVARRAGLSTGTVSAVFNHPGSVPEATRVRVELAAGELGYVPGGAPGQPAPHWRRNGFATWLFQPAVTGWYPAKAPQPARPVPLLAVPWPGIPVRGRNAAGRAEACWAPIAPGLTPHGLRHTQKTLMDGLGIPAKLADERMGHEDGSVQARYSHVTADMRAQLLDGLTGLWHTALDARRALSPHSPVAVLDRLLRERARKVGE</sequence>
<name>A0A8J3QXD4_9ACTN</name>
<dbReference type="GO" id="GO:0006310">
    <property type="term" value="P:DNA recombination"/>
    <property type="evidence" value="ECO:0007669"/>
    <property type="project" value="UniProtKB-KW"/>
</dbReference>
<dbReference type="SUPFAM" id="SSF56349">
    <property type="entry name" value="DNA breaking-rejoining enzymes"/>
    <property type="match status" value="2"/>
</dbReference>
<dbReference type="PROSITE" id="PS51900">
    <property type="entry name" value="CB"/>
    <property type="match status" value="1"/>
</dbReference>
<feature type="region of interest" description="Disordered" evidence="6">
    <location>
        <begin position="151"/>
        <end position="173"/>
    </location>
</feature>
<comment type="caution">
    <text evidence="9">The sequence shown here is derived from an EMBL/GenBank/DDBJ whole genome shotgun (WGS) entry which is preliminary data.</text>
</comment>
<dbReference type="Pfam" id="PF14659">
    <property type="entry name" value="Phage_int_SAM_3"/>
    <property type="match status" value="1"/>
</dbReference>
<evidence type="ECO:0000313" key="9">
    <source>
        <dbReference type="EMBL" id="GIH19170.1"/>
    </source>
</evidence>
<reference evidence="9" key="1">
    <citation type="submission" date="2021-01" db="EMBL/GenBank/DDBJ databases">
        <title>Whole genome shotgun sequence of Rugosimonospora africana NBRC 104875.</title>
        <authorList>
            <person name="Komaki H."/>
            <person name="Tamura T."/>
        </authorList>
    </citation>
    <scope>NUCLEOTIDE SEQUENCE</scope>
    <source>
        <strain evidence="9">NBRC 104875</strain>
    </source>
</reference>